<dbReference type="GO" id="GO:0045893">
    <property type="term" value="P:positive regulation of DNA-templated transcription"/>
    <property type="evidence" value="ECO:0007669"/>
    <property type="project" value="EnsemblPlants"/>
</dbReference>
<dbReference type="GO" id="GO:1902584">
    <property type="term" value="P:positive regulation of response to water deprivation"/>
    <property type="evidence" value="ECO:0007669"/>
    <property type="project" value="EnsemblPlants"/>
</dbReference>
<dbReference type="SUPFAM" id="SSF46689">
    <property type="entry name" value="Homeodomain-like"/>
    <property type="match status" value="2"/>
</dbReference>
<evidence type="ECO:0000256" key="4">
    <source>
        <dbReference type="ARBA" id="ARBA00023125"/>
    </source>
</evidence>
<dbReference type="GO" id="GO:0000978">
    <property type="term" value="F:RNA polymerase II cis-regulatory region sequence-specific DNA binding"/>
    <property type="evidence" value="ECO:0007669"/>
    <property type="project" value="TreeGrafter"/>
</dbReference>
<dbReference type="PANTHER" id="PTHR45614">
    <property type="entry name" value="MYB PROTEIN-RELATED"/>
    <property type="match status" value="1"/>
</dbReference>
<accession>A0A5P1FEX9</accession>
<dbReference type="FunFam" id="1.10.10.60:FF:000324">
    <property type="entry name" value="Transcription factor MYB3R-2"/>
    <property type="match status" value="1"/>
</dbReference>
<feature type="domain" description="HTH myb-type" evidence="9">
    <location>
        <begin position="117"/>
        <end position="172"/>
    </location>
</feature>
<proteinExistence type="predicted"/>
<dbReference type="PANTHER" id="PTHR45614:SF194">
    <property type="entry name" value="TRANSCRIPTION FACTOR MYB3R-3-RELATED"/>
    <property type="match status" value="1"/>
</dbReference>
<dbReference type="InterPro" id="IPR017930">
    <property type="entry name" value="Myb_dom"/>
</dbReference>
<dbReference type="GO" id="GO:0005634">
    <property type="term" value="C:nucleus"/>
    <property type="evidence" value="ECO:0007669"/>
    <property type="project" value="UniProtKB-SubCell"/>
</dbReference>
<dbReference type="OMA" id="ACESPAF"/>
<dbReference type="GO" id="GO:0000981">
    <property type="term" value="F:DNA-binding transcription factor activity, RNA polymerase II-specific"/>
    <property type="evidence" value="ECO:0007669"/>
    <property type="project" value="TreeGrafter"/>
</dbReference>
<dbReference type="PROSITE" id="PS51294">
    <property type="entry name" value="HTH_MYB"/>
    <property type="match status" value="3"/>
</dbReference>
<evidence type="ECO:0000256" key="1">
    <source>
        <dbReference type="ARBA" id="ARBA00004123"/>
    </source>
</evidence>
<dbReference type="InterPro" id="IPR050560">
    <property type="entry name" value="MYB_TF"/>
</dbReference>
<evidence type="ECO:0000256" key="2">
    <source>
        <dbReference type="ARBA" id="ARBA00022737"/>
    </source>
</evidence>
<evidence type="ECO:0000256" key="7">
    <source>
        <dbReference type="SAM" id="MobiDB-lite"/>
    </source>
</evidence>
<feature type="domain" description="HTH myb-type" evidence="9">
    <location>
        <begin position="173"/>
        <end position="223"/>
    </location>
</feature>
<evidence type="ECO:0000259" key="8">
    <source>
        <dbReference type="PROSITE" id="PS50090"/>
    </source>
</evidence>
<evidence type="ECO:0000313" key="10">
    <source>
        <dbReference type="EMBL" id="ONK76918.1"/>
    </source>
</evidence>
<dbReference type="GO" id="GO:1901002">
    <property type="term" value="P:positive regulation of response to salt stress"/>
    <property type="evidence" value="ECO:0007669"/>
    <property type="project" value="EnsemblPlants"/>
</dbReference>
<evidence type="ECO:0000256" key="6">
    <source>
        <dbReference type="ARBA" id="ARBA00023242"/>
    </source>
</evidence>
<reference evidence="11" key="1">
    <citation type="journal article" date="2017" name="Nat. Commun.">
        <title>The asparagus genome sheds light on the origin and evolution of a young Y chromosome.</title>
        <authorList>
            <person name="Harkess A."/>
            <person name="Zhou J."/>
            <person name="Xu C."/>
            <person name="Bowers J.E."/>
            <person name="Van der Hulst R."/>
            <person name="Ayyampalayam S."/>
            <person name="Mercati F."/>
            <person name="Riccardi P."/>
            <person name="McKain M.R."/>
            <person name="Kakrana A."/>
            <person name="Tang H."/>
            <person name="Ray J."/>
            <person name="Groenendijk J."/>
            <person name="Arikit S."/>
            <person name="Mathioni S.M."/>
            <person name="Nakano M."/>
            <person name="Shan H."/>
            <person name="Telgmann-Rauber A."/>
            <person name="Kanno A."/>
            <person name="Yue Z."/>
            <person name="Chen H."/>
            <person name="Li W."/>
            <person name="Chen Y."/>
            <person name="Xu X."/>
            <person name="Zhang Y."/>
            <person name="Luo S."/>
            <person name="Chen H."/>
            <person name="Gao J."/>
            <person name="Mao Z."/>
            <person name="Pires J.C."/>
            <person name="Luo M."/>
            <person name="Kudrna D."/>
            <person name="Wing R.A."/>
            <person name="Meyers B.C."/>
            <person name="Yi K."/>
            <person name="Kong H."/>
            <person name="Lavrijsen P."/>
            <person name="Sunseri F."/>
            <person name="Falavigna A."/>
            <person name="Ye Y."/>
            <person name="Leebens-Mack J.H."/>
            <person name="Chen G."/>
        </authorList>
    </citation>
    <scope>NUCLEOTIDE SEQUENCE [LARGE SCALE GENOMIC DNA]</scope>
    <source>
        <strain evidence="11">cv. DH0086</strain>
    </source>
</reference>
<feature type="domain" description="Myb-like" evidence="8">
    <location>
        <begin position="65"/>
        <end position="116"/>
    </location>
</feature>
<keyword evidence="11" id="KW-1185">Reference proteome</keyword>
<keyword evidence="6" id="KW-0539">Nucleus</keyword>
<dbReference type="FunFam" id="1.10.10.60:FF:000016">
    <property type="entry name" value="Transcriptional activator Myb isoform A"/>
    <property type="match status" value="1"/>
</dbReference>
<feature type="domain" description="HTH myb-type" evidence="9">
    <location>
        <begin position="70"/>
        <end position="116"/>
    </location>
</feature>
<keyword evidence="3" id="KW-0805">Transcription regulation</keyword>
<dbReference type="Gene3D" id="1.10.10.60">
    <property type="entry name" value="Homeodomain-like"/>
    <property type="match status" value="3"/>
</dbReference>
<dbReference type="CDD" id="cd00167">
    <property type="entry name" value="SANT"/>
    <property type="match status" value="3"/>
</dbReference>
<dbReference type="PROSITE" id="PS50090">
    <property type="entry name" value="MYB_LIKE"/>
    <property type="match status" value="3"/>
</dbReference>
<sequence>MIFEMVEVMAAVKMEERCCVENKQSAAESTSSSVSEGSYGFASPSPAASSPVVSSLPAHRRTSGPIRRAKGGWTPQEDETLRHAVEAYRGRCWKKIAEFFPDRSEVQCLHRWQKVLNPDLIKGPWTQEEDEKIVALVAKYGPTKWSVIAKSLPGRIGKQCRERWHNHLNPMIKRDAWSVEEELALMNAHRVYGNRWAEIAKVLPGRTDNSIKNHWNSSLKKKLDFYLATGQLPATPKPAMHYGSKDTTHLANGRLFSCSNKTSDTSEPDARNKNLAEIAACLGSSLPTESCKLEEREDCLEPLPFKLSLTEALTGAPVTVRDHSDAVEIDPISGNASDLEPQLADFRNSCEIDQESKKAQTLSQPEISSLYYEPLYYVPPRLEDIDVSVASPLPTTYQFMEKGYTFSTFSSPNSYLTPLFSNGKSSDEQNFESIIRTAARSYTNTPSILSRKRKTDSPVAPDRTDKTNKAKIIAVNTSSSENMCGASTSSLCNGINSNSSPAYQSKRSARLKSVEKKKLDFTSFEESIDGGNQYSSLKQSDHPVGFESMTSNFARATKLGVT</sequence>
<feature type="domain" description="Myb-like" evidence="8">
    <location>
        <begin position="169"/>
        <end position="219"/>
    </location>
</feature>
<evidence type="ECO:0000259" key="9">
    <source>
        <dbReference type="PROSITE" id="PS51294"/>
    </source>
</evidence>
<dbReference type="AlphaFoldDB" id="A0A5P1FEX9"/>
<dbReference type="Pfam" id="PF00249">
    <property type="entry name" value="Myb_DNA-binding"/>
    <property type="match status" value="3"/>
</dbReference>
<feature type="compositionally biased region" description="Basic residues" evidence="7">
    <location>
        <begin position="58"/>
        <end position="70"/>
    </location>
</feature>
<organism evidence="10 11">
    <name type="scientific">Asparagus officinalis</name>
    <name type="common">Garden asparagus</name>
    <dbReference type="NCBI Taxonomy" id="4686"/>
    <lineage>
        <taxon>Eukaryota</taxon>
        <taxon>Viridiplantae</taxon>
        <taxon>Streptophyta</taxon>
        <taxon>Embryophyta</taxon>
        <taxon>Tracheophyta</taxon>
        <taxon>Spermatophyta</taxon>
        <taxon>Magnoliopsida</taxon>
        <taxon>Liliopsida</taxon>
        <taxon>Asparagales</taxon>
        <taxon>Asparagaceae</taxon>
        <taxon>Asparagoideae</taxon>
        <taxon>Asparagus</taxon>
    </lineage>
</organism>
<gene>
    <name evidence="10" type="ORF">A4U43_C02F1240</name>
</gene>
<feature type="region of interest" description="Disordered" evidence="7">
    <location>
        <begin position="25"/>
        <end position="75"/>
    </location>
</feature>
<dbReference type="FunFam" id="1.10.10.60:FF:000010">
    <property type="entry name" value="Transcriptional activator Myb isoform A"/>
    <property type="match status" value="1"/>
</dbReference>
<feature type="region of interest" description="Disordered" evidence="7">
    <location>
        <begin position="445"/>
        <end position="464"/>
    </location>
</feature>
<dbReference type="SMART" id="SM00717">
    <property type="entry name" value="SANT"/>
    <property type="match status" value="3"/>
</dbReference>
<evidence type="ECO:0000256" key="3">
    <source>
        <dbReference type="ARBA" id="ARBA00023015"/>
    </source>
</evidence>
<keyword evidence="4" id="KW-0238">DNA-binding</keyword>
<evidence type="ECO:0000256" key="5">
    <source>
        <dbReference type="ARBA" id="ARBA00023163"/>
    </source>
</evidence>
<comment type="subcellular location">
    <subcellularLocation>
        <location evidence="1">Nucleus</location>
    </subcellularLocation>
</comment>
<keyword evidence="2" id="KW-0677">Repeat</keyword>
<dbReference type="Gramene" id="ONK76918">
    <property type="protein sequence ID" value="ONK76918"/>
    <property type="gene ID" value="A4U43_C02F1240"/>
</dbReference>
<protein>
    <submittedName>
        <fullName evidence="10">Uncharacterized protein</fullName>
    </submittedName>
</protein>
<feature type="compositionally biased region" description="Low complexity" evidence="7">
    <location>
        <begin position="25"/>
        <end position="57"/>
    </location>
</feature>
<dbReference type="Proteomes" id="UP000243459">
    <property type="component" value="Chromosome 2"/>
</dbReference>
<dbReference type="InterPro" id="IPR001005">
    <property type="entry name" value="SANT/Myb"/>
</dbReference>
<feature type="domain" description="Myb-like" evidence="8">
    <location>
        <begin position="117"/>
        <end position="168"/>
    </location>
</feature>
<dbReference type="EMBL" id="CM007382">
    <property type="protein sequence ID" value="ONK76918.1"/>
    <property type="molecule type" value="Genomic_DNA"/>
</dbReference>
<name>A0A5P1FEX9_ASPOF</name>
<dbReference type="GO" id="GO:0009409">
    <property type="term" value="P:response to cold"/>
    <property type="evidence" value="ECO:0007669"/>
    <property type="project" value="EnsemblPlants"/>
</dbReference>
<evidence type="ECO:0000313" key="11">
    <source>
        <dbReference type="Proteomes" id="UP000243459"/>
    </source>
</evidence>
<dbReference type="InterPro" id="IPR009057">
    <property type="entry name" value="Homeodomain-like_sf"/>
</dbReference>
<keyword evidence="5" id="KW-0804">Transcription</keyword>